<dbReference type="Gene3D" id="2.130.10.10">
    <property type="entry name" value="YVTN repeat-like/Quinoprotein amine dehydrogenase"/>
    <property type="match status" value="1"/>
</dbReference>
<dbReference type="PROSITE" id="PS50294">
    <property type="entry name" value="WD_REPEATS_REGION"/>
    <property type="match status" value="1"/>
</dbReference>
<feature type="compositionally biased region" description="Basic and acidic residues" evidence="9">
    <location>
        <begin position="1932"/>
        <end position="1949"/>
    </location>
</feature>
<comment type="function">
    <text evidence="7">Molecular adapter which is involved in cilium biogenesis. Part of a functional complex including OFD1 a centriolar protein involved in cilium assembly. Could regulate the cAMP-dependent phosphorylation of OFD1, and its subsequent ubiquitination by PJA2 which ultimately leads to its proteasomal degradation.</text>
</comment>
<dbReference type="GO" id="GO:0034451">
    <property type="term" value="C:centriolar satellite"/>
    <property type="evidence" value="ECO:0007669"/>
    <property type="project" value="UniProtKB-SubCell"/>
</dbReference>
<dbReference type="InParanoid" id="K1RER2"/>
<feature type="region of interest" description="Disordered" evidence="9">
    <location>
        <begin position="1737"/>
        <end position="1757"/>
    </location>
</feature>
<dbReference type="InterPro" id="IPR042755">
    <property type="entry name" value="COP1"/>
</dbReference>
<feature type="coiled-coil region" evidence="8">
    <location>
        <begin position="818"/>
        <end position="845"/>
    </location>
</feature>
<dbReference type="GO" id="GO:0030030">
    <property type="term" value="P:cell projection organization"/>
    <property type="evidence" value="ECO:0007669"/>
    <property type="project" value="UniProtKB-KW"/>
</dbReference>
<dbReference type="Pfam" id="PF00566">
    <property type="entry name" value="RabGAP-TBC"/>
    <property type="match status" value="1"/>
</dbReference>
<dbReference type="SMART" id="SM00164">
    <property type="entry name" value="TBC"/>
    <property type="match status" value="1"/>
</dbReference>
<dbReference type="Gene3D" id="1.10.10.750">
    <property type="entry name" value="Ypt/Rab-GAP domain of gyp1p, domain 1"/>
    <property type="match status" value="1"/>
</dbReference>
<dbReference type="InterPro" id="IPR019775">
    <property type="entry name" value="WD40_repeat_CS"/>
</dbReference>
<keyword evidence="5" id="KW-0677">Repeat</keyword>
<sequence length="2317" mass="261977">MFPCCSTCIYKCIIGYREIFSGYLILIPPLLLSTSPSTETVDICDMILEDNIDLCDVNKLLEVLNVKKQKLEGDIKFAQKYILKEFLQEIKKRKQGKLEQLKREISLIDDDFEKVDGMLSEHRRKYPYIPDHLVPNGFEPTMTASTDPGSQDGFNGSKNAGKPWLQTTMASRRKRVSQHFEDLEQCYFSIRQKDEYNGEEGLDEFTECLSKFTKFNSFSIEFDRDCDFFAIAGVTKKIKVFEYGTVIKDAVDIHYPVNEMICNSKISCVTWSSYHKNVLASSDYEGTITLWDAFTGQKSKLFQEHEKRCWSVDFNTMDPKLLASGSDDAKVKLWSINAENSIACLEAKANVCCVKFNPESRYHLAFGSADHFVHYYDLRNTKEAVMVFKGHRKAVSYTKFLNTTEIVSASTDSQLKLWNIDKSNSLRTFKGHINEKNFVGLATDGDYIACGSENNSLYVYYKGLSKQLMTYKFDTVRSVLQEKDKKEDEVNEFVSAVAWRPVQTMLTTINIGYVTKFKGSNVVVAANSQGTVKNEMKPQKFANNLCCKISRISLLKTKKRVWCVLEESKSQLVYYRNEEDVHTGKSPLGSLSLIGAAISLDLDNNNQFIILSNGKEHLFTAENHESMMIWLLGLQHINNRADAIGTSAINKTAASVSRRKQNWHSKVRATESFDSGMTHYRSKVECPPLSMIKTPTKSSMSKSFEGRLSKDSGVGLSCQSWKFSTLSLDNHHKVLRELCREESISSDDDVFKELMNEEAMGYSHPHPPKHIINSRVEEEDAKLEAGEQGELINGDQNVGSCSLSVSSDSAIDRGDTSSTELANRLVELEKELISTKCELAKVMNRQAGLQELLAQRDDAIRFLEGRLDTSNLVDKNLSGKSGKLPPVKNEKELQERLRILQNQNRFLNEEVKKLAKLRQTDRSTFYQQEDKVRALEAEIEKWRLDYVSLIQSSIRFSGCDTMDDAELVLFGGDRHKRKIQRLLEEARSVNPSLPTYESLANGEVHVDSYGFRHVFEDTSNGLLLHYLCQELTLHYLMQAGSYEEHQRKWTHFMRLHGKSMANHLKDMKCLCRGGVPDRFRTQVWRQLVHCQVRDIMSAKGQHYYRNLCNMLPDSPLAARYRKQISLDLMRTMPNNMKFSSQGSKGVMDLQDVLLAYCVHNPTVGYCQGMNFIVGLALIFMDAQDAFWTLVAVTEKYFPCHYFDQNLIGAQSDQQVLKDLLAEKLPALSSHLESIDIEISTVTLNWFLAIFFDAVPFQTLLRIWDCFLLEGPKVLFRFALAILKLHEKEILQKTDTISIMRHLKAAAKLTFDADGLLKVAFEGIKNFPRRKDIATKQACYLKNLKEQNKRKELQRLAFAEREHMYMTMESESGNYQNLGAAVVIEEGKVWLTYGEQNSARLCKVTCEEGVMYDLGMDFDSRVMCMENAQDSVVLMGTLSWMLEKLWELLLHDAVLSLCCYEDDDSMLVRTFAGLADGTLAVTEQQDIRKVFPSNDVLYIPIGQAPISCLLLLDDFLWCASGNSVNIIQARTLDPIDTFNVSVNPYDHILSMVPGDYGEDDTYFNRARITAIMDLGSTVWVGTGEGNLIIYEILEHLNLKTPTEVSPTAEHCRELKVSSPNNNKQISKTRSVIKSKSSPVLCSKQIRKKSPRHHHLSGSDSNKPVLPVKSELINKLMNSSEAESTGSLTPKNSSPRHPALRDKKLVSQKTVINGRKEEEALSGQNGLDLHVGEMLIGQVESDSDSDEGTYYSEGDESDSPLYEVHQSKVPCTIDVENREKKETVDYIPKRTKAVRPTNFLPTKKAQRSGKNRDISSQDNLDCLVQQLIDVKRRGSLDKAMKNCVQMSKSCECLTFDNSLSNGLVDTKSEHSDQQDDCGFLNDCSVSKTGQSPMAGEEFKKGALQETISCDNKVMSRHHKVNSWLSSIDDSQTCESEHEEMKENGFHSKDEENIWPGSKSNSEDSPVQDIGKDIVCNGTNSTQETPMSESTTNTCTSMNNLEFSIERRSSRVSETMTRVLGRRKSEDKSQDTSSDSERPEQVSRSNAIEVKYHLEFSEMQVLTDAEGDLSRRSSQVRRGSSEVSSEIEARLIAQMSKLDNWSLHNSKSSISSSPKILELMQTPSLASRHQSVGRVSRELVPGDLGTISPRSSMDQRVVDFLRTPSISSRPSSVWSSFENISTPSVKDQDFIGRQFTNISSYLTHTDSSNSLNSMAEALCVVELSMEVKVKIADKPVRGFLKTRNCGEPSILSFTGCYGDDESVLKWRRDPNEKFWTNEPVLEICPKTKLTRLPSYMRGRLSSTSSQASTKSFHSLTSQSK</sequence>
<dbReference type="SUPFAM" id="SSF50729">
    <property type="entry name" value="PH domain-like"/>
    <property type="match status" value="1"/>
</dbReference>
<dbReference type="SMART" id="SM00320">
    <property type="entry name" value="WD40"/>
    <property type="match status" value="6"/>
</dbReference>
<keyword evidence="6" id="KW-0970">Cilium biogenesis/degradation</keyword>
<feature type="region of interest" description="Disordered" evidence="9">
    <location>
        <begin position="2004"/>
        <end position="2043"/>
    </location>
</feature>
<accession>K1RER2</accession>
<reference evidence="10" key="1">
    <citation type="journal article" date="2012" name="Nature">
        <title>The oyster genome reveals stress adaptation and complexity of shell formation.</title>
        <authorList>
            <person name="Zhang G."/>
            <person name="Fang X."/>
            <person name="Guo X."/>
            <person name="Li L."/>
            <person name="Luo R."/>
            <person name="Xu F."/>
            <person name="Yang P."/>
            <person name="Zhang L."/>
            <person name="Wang X."/>
            <person name="Qi H."/>
            <person name="Xiong Z."/>
            <person name="Que H."/>
            <person name="Xie Y."/>
            <person name="Holland P.W."/>
            <person name="Paps J."/>
            <person name="Zhu Y."/>
            <person name="Wu F."/>
            <person name="Chen Y."/>
            <person name="Wang J."/>
            <person name="Peng C."/>
            <person name="Meng J."/>
            <person name="Yang L."/>
            <person name="Liu J."/>
            <person name="Wen B."/>
            <person name="Zhang N."/>
            <person name="Huang Z."/>
            <person name="Zhu Q."/>
            <person name="Feng Y."/>
            <person name="Mount A."/>
            <person name="Hedgecock D."/>
            <person name="Xu Z."/>
            <person name="Liu Y."/>
            <person name="Domazet-Loso T."/>
            <person name="Du Y."/>
            <person name="Sun X."/>
            <person name="Zhang S."/>
            <person name="Liu B."/>
            <person name="Cheng P."/>
            <person name="Jiang X."/>
            <person name="Li J."/>
            <person name="Fan D."/>
            <person name="Wang W."/>
            <person name="Fu W."/>
            <person name="Wang T."/>
            <person name="Wang B."/>
            <person name="Zhang J."/>
            <person name="Peng Z."/>
            <person name="Li Y."/>
            <person name="Li N."/>
            <person name="Wang J."/>
            <person name="Chen M."/>
            <person name="He Y."/>
            <person name="Tan F."/>
            <person name="Song X."/>
            <person name="Zheng Q."/>
            <person name="Huang R."/>
            <person name="Yang H."/>
            <person name="Du X."/>
            <person name="Chen L."/>
            <person name="Yang M."/>
            <person name="Gaffney P.M."/>
            <person name="Wang S."/>
            <person name="Luo L."/>
            <person name="She Z."/>
            <person name="Ming Y."/>
            <person name="Huang W."/>
            <person name="Zhang S."/>
            <person name="Huang B."/>
            <person name="Zhang Y."/>
            <person name="Qu T."/>
            <person name="Ni P."/>
            <person name="Miao G."/>
            <person name="Wang J."/>
            <person name="Wang Q."/>
            <person name="Steinberg C.E."/>
            <person name="Wang H."/>
            <person name="Li N."/>
            <person name="Qian L."/>
            <person name="Zhang G."/>
            <person name="Li Y."/>
            <person name="Yang H."/>
            <person name="Liu X."/>
            <person name="Wang J."/>
            <person name="Yin Y."/>
            <person name="Wang J."/>
        </authorList>
    </citation>
    <scope>NUCLEOTIDE SEQUENCE [LARGE SCALE GENOMIC DNA]</scope>
    <source>
        <strain evidence="10">05x7-T-G4-1.051#20</strain>
    </source>
</reference>
<dbReference type="InterPro" id="IPR036322">
    <property type="entry name" value="WD40_repeat_dom_sf"/>
</dbReference>
<feature type="coiled-coil region" evidence="8">
    <location>
        <begin position="84"/>
        <end position="111"/>
    </location>
</feature>
<organism evidence="10">
    <name type="scientific">Magallana gigas</name>
    <name type="common">Pacific oyster</name>
    <name type="synonym">Crassostrea gigas</name>
    <dbReference type="NCBI Taxonomy" id="29159"/>
    <lineage>
        <taxon>Eukaryota</taxon>
        <taxon>Metazoa</taxon>
        <taxon>Spiralia</taxon>
        <taxon>Lophotrochozoa</taxon>
        <taxon>Mollusca</taxon>
        <taxon>Bivalvia</taxon>
        <taxon>Autobranchia</taxon>
        <taxon>Pteriomorphia</taxon>
        <taxon>Ostreida</taxon>
        <taxon>Ostreoidea</taxon>
        <taxon>Ostreidae</taxon>
        <taxon>Magallana</taxon>
    </lineage>
</organism>
<evidence type="ECO:0000256" key="5">
    <source>
        <dbReference type="ARBA" id="ARBA00022737"/>
    </source>
</evidence>
<dbReference type="InterPro" id="IPR001680">
    <property type="entry name" value="WD40_rpt"/>
</dbReference>
<keyword evidence="4" id="KW-0853">WD repeat</keyword>
<dbReference type="Pfam" id="PF19056">
    <property type="entry name" value="WD40_2"/>
    <property type="match status" value="1"/>
</dbReference>
<feature type="region of interest" description="Disordered" evidence="9">
    <location>
        <begin position="1677"/>
        <end position="1703"/>
    </location>
</feature>
<feature type="region of interest" description="Disordered" evidence="9">
    <location>
        <begin position="1930"/>
        <end position="1965"/>
    </location>
</feature>
<protein>
    <recommendedName>
        <fullName evidence="3">TBC1 domain family member 31</fullName>
    </recommendedName>
</protein>
<comment type="subcellular location">
    <subcellularLocation>
        <location evidence="1">Cytoplasm</location>
        <location evidence="1">Cytoskeleton</location>
        <location evidence="1">Cilium basal body</location>
    </subcellularLocation>
    <subcellularLocation>
        <location evidence="2">Cytoplasm</location>
        <location evidence="2">Cytoskeleton</location>
        <location evidence="2">Microtubule organizing center</location>
        <location evidence="2">Centrosome</location>
        <location evidence="2">Centriolar satellite</location>
    </subcellularLocation>
</comment>
<dbReference type="InterPro" id="IPR011993">
    <property type="entry name" value="PH-like_dom_sf"/>
</dbReference>
<feature type="compositionally biased region" description="Polar residues" evidence="9">
    <location>
        <begin position="1616"/>
        <end position="1638"/>
    </location>
</feature>
<name>K1RER2_MAGGI</name>
<dbReference type="GO" id="GO:0043161">
    <property type="term" value="P:proteasome-mediated ubiquitin-dependent protein catabolic process"/>
    <property type="evidence" value="ECO:0007669"/>
    <property type="project" value="TreeGrafter"/>
</dbReference>
<feature type="region of interest" description="Disordered" evidence="9">
    <location>
        <begin position="1615"/>
        <end position="1665"/>
    </location>
</feature>
<feature type="region of interest" description="Disordered" evidence="9">
    <location>
        <begin position="2063"/>
        <end position="2082"/>
    </location>
</feature>
<keyword evidence="8" id="KW-0175">Coiled coil</keyword>
<evidence type="ECO:0000256" key="9">
    <source>
        <dbReference type="SAM" id="MobiDB-lite"/>
    </source>
</evidence>
<dbReference type="PANTHER" id="PTHR44080">
    <property type="entry name" value="E3 UBIQUITIN-PROTEIN LIGASE COP1"/>
    <property type="match status" value="1"/>
</dbReference>
<evidence type="ECO:0000256" key="7">
    <source>
        <dbReference type="ARBA" id="ARBA00034464"/>
    </source>
</evidence>
<dbReference type="Gene3D" id="1.10.472.80">
    <property type="entry name" value="Ypt/Rab-GAP domain of gyp1p, domain 3"/>
    <property type="match status" value="1"/>
</dbReference>
<dbReference type="FunFam" id="1.10.8.270:FF:000026">
    <property type="entry name" value="TBC (Tre-2/Bub2/Cdc16) domain family"/>
    <property type="match status" value="1"/>
</dbReference>
<dbReference type="InterPro" id="IPR000195">
    <property type="entry name" value="Rab-GAP-TBC_dom"/>
</dbReference>
<feature type="compositionally biased region" description="Basic residues" evidence="9">
    <location>
        <begin position="1643"/>
        <end position="1654"/>
    </location>
</feature>
<feature type="compositionally biased region" description="Acidic residues" evidence="9">
    <location>
        <begin position="1739"/>
        <end position="1756"/>
    </location>
</feature>
<dbReference type="SUPFAM" id="SSF47923">
    <property type="entry name" value="Ypt/Rab-GAP domain of gyp1p"/>
    <property type="match status" value="2"/>
</dbReference>
<proteinExistence type="predicted"/>
<dbReference type="InterPro" id="IPR015943">
    <property type="entry name" value="WD40/YVTN_repeat-like_dom_sf"/>
</dbReference>
<dbReference type="PROSITE" id="PS50086">
    <property type="entry name" value="TBC_RABGAP"/>
    <property type="match status" value="1"/>
</dbReference>
<dbReference type="InterPro" id="IPR001849">
    <property type="entry name" value="PH_domain"/>
</dbReference>
<dbReference type="SUPFAM" id="SSF50978">
    <property type="entry name" value="WD40 repeat-like"/>
    <property type="match status" value="1"/>
</dbReference>
<evidence type="ECO:0000256" key="4">
    <source>
        <dbReference type="ARBA" id="ARBA00022574"/>
    </source>
</evidence>
<feature type="region of interest" description="Disordered" evidence="9">
    <location>
        <begin position="2297"/>
        <end position="2317"/>
    </location>
</feature>
<dbReference type="Gene3D" id="2.30.29.30">
    <property type="entry name" value="Pleckstrin-homology domain (PH domain)/Phosphotyrosine-binding domain (PTB)"/>
    <property type="match status" value="1"/>
</dbReference>
<dbReference type="PANTHER" id="PTHR44080:SF1">
    <property type="entry name" value="E3 UBIQUITIN-PROTEIN LIGASE COP1"/>
    <property type="match status" value="1"/>
</dbReference>
<feature type="compositionally biased region" description="Polar residues" evidence="9">
    <location>
        <begin position="1677"/>
        <end position="1693"/>
    </location>
</feature>
<feature type="compositionally biased region" description="Low complexity" evidence="9">
    <location>
        <begin position="2298"/>
        <end position="2311"/>
    </location>
</feature>
<dbReference type="Pfam" id="PF00400">
    <property type="entry name" value="WD40"/>
    <property type="match status" value="4"/>
</dbReference>
<dbReference type="SMART" id="SM00233">
    <property type="entry name" value="PH"/>
    <property type="match status" value="1"/>
</dbReference>
<dbReference type="PROSITE" id="PS50082">
    <property type="entry name" value="WD_REPEATS_2"/>
    <property type="match status" value="2"/>
</dbReference>
<evidence type="ECO:0000256" key="6">
    <source>
        <dbReference type="ARBA" id="ARBA00022794"/>
    </source>
</evidence>
<evidence type="ECO:0000256" key="1">
    <source>
        <dbReference type="ARBA" id="ARBA00004120"/>
    </source>
</evidence>
<dbReference type="HOGENOM" id="CLU_230002_0_0_1"/>
<feature type="compositionally biased region" description="Low complexity" evidence="9">
    <location>
        <begin position="2069"/>
        <end position="2082"/>
    </location>
</feature>
<dbReference type="PROSITE" id="PS50003">
    <property type="entry name" value="PH_DOMAIN"/>
    <property type="match status" value="1"/>
</dbReference>
<evidence type="ECO:0000256" key="3">
    <source>
        <dbReference type="ARBA" id="ARBA00014199"/>
    </source>
</evidence>
<feature type="compositionally biased region" description="Basic and acidic residues" evidence="9">
    <location>
        <begin position="2020"/>
        <end position="2038"/>
    </location>
</feature>
<dbReference type="InterPro" id="IPR035969">
    <property type="entry name" value="Rab-GAP_TBC_sf"/>
</dbReference>
<evidence type="ECO:0000256" key="2">
    <source>
        <dbReference type="ARBA" id="ARBA00004607"/>
    </source>
</evidence>
<dbReference type="PROSITE" id="PS00678">
    <property type="entry name" value="WD_REPEATS_1"/>
    <property type="match status" value="1"/>
</dbReference>
<gene>
    <name evidence="10" type="ORF">CGI_10009404</name>
</gene>
<feature type="coiled-coil region" evidence="8">
    <location>
        <begin position="890"/>
        <end position="952"/>
    </location>
</feature>
<dbReference type="Gene3D" id="1.10.8.270">
    <property type="entry name" value="putative rabgap domain of human tbc1 domain family member 14 like domains"/>
    <property type="match status" value="1"/>
</dbReference>
<dbReference type="GO" id="GO:0061630">
    <property type="term" value="F:ubiquitin protein ligase activity"/>
    <property type="evidence" value="ECO:0007669"/>
    <property type="project" value="InterPro"/>
</dbReference>
<evidence type="ECO:0000256" key="8">
    <source>
        <dbReference type="SAM" id="Coils"/>
    </source>
</evidence>
<dbReference type="EMBL" id="JH818093">
    <property type="protein sequence ID" value="EKC42254.1"/>
    <property type="molecule type" value="Genomic_DNA"/>
</dbReference>
<evidence type="ECO:0000313" key="10">
    <source>
        <dbReference type="EMBL" id="EKC42254.1"/>
    </source>
</evidence>
<dbReference type="Pfam" id="PF00169">
    <property type="entry name" value="PH"/>
    <property type="match status" value="1"/>
</dbReference>